<evidence type="ECO:0000256" key="3">
    <source>
        <dbReference type="ARBA" id="ARBA00022475"/>
    </source>
</evidence>
<dbReference type="GO" id="GO:0055085">
    <property type="term" value="P:transmembrane transport"/>
    <property type="evidence" value="ECO:0007669"/>
    <property type="project" value="InterPro"/>
</dbReference>
<dbReference type="Gene3D" id="1.10.3720.10">
    <property type="entry name" value="MetI-like"/>
    <property type="match status" value="1"/>
</dbReference>
<dbReference type="Pfam" id="PF00528">
    <property type="entry name" value="BPD_transp_1"/>
    <property type="match status" value="1"/>
</dbReference>
<keyword evidence="3" id="KW-1003">Cell membrane</keyword>
<keyword evidence="6 7" id="KW-0472">Membrane</keyword>
<feature type="transmembrane region" description="Helical" evidence="7">
    <location>
        <begin position="123"/>
        <end position="142"/>
    </location>
</feature>
<feature type="transmembrane region" description="Helical" evidence="7">
    <location>
        <begin position="65"/>
        <end position="83"/>
    </location>
</feature>
<keyword evidence="10" id="KW-1185">Reference proteome</keyword>
<evidence type="ECO:0000313" key="10">
    <source>
        <dbReference type="Proteomes" id="UP001156140"/>
    </source>
</evidence>
<feature type="transmembrane region" description="Helical" evidence="7">
    <location>
        <begin position="12"/>
        <end position="30"/>
    </location>
</feature>
<sequence length="255" mass="27251">MNDTFSRIAYPLLGVVIILALWSAACHIFKVSPAVLPPPEDVAVAFVKWFPLLLKEGWVTLQETVLGFLLALVVGIPLAVAIANSRALNLMFYPLLVGLQSVPKVALAPIVLVWLGTGLESKLAIVWLVAFFPIIIDTAAGLRATPRELIELARSLKASPWQVFYKVQFPAALPFVLTGAKVAITLAVIGAVIGEFMGASSGLGYLLLSATSQLNTPLAFAALFALSFLGLGVYAIIEIIEVMLGRWLPPKPAGH</sequence>
<dbReference type="RefSeq" id="WP_035034514.1">
    <property type="nucleotide sequence ID" value="NZ_CP068983.1"/>
</dbReference>
<comment type="subcellular location">
    <subcellularLocation>
        <location evidence="1 7">Cell membrane</location>
        <topology evidence="1 7">Multi-pass membrane protein</topology>
    </subcellularLocation>
</comment>
<evidence type="ECO:0000256" key="7">
    <source>
        <dbReference type="RuleBase" id="RU363032"/>
    </source>
</evidence>
<dbReference type="PROSITE" id="PS51257">
    <property type="entry name" value="PROKAR_LIPOPROTEIN"/>
    <property type="match status" value="1"/>
</dbReference>
<evidence type="ECO:0000256" key="4">
    <source>
        <dbReference type="ARBA" id="ARBA00022692"/>
    </source>
</evidence>
<evidence type="ECO:0000256" key="5">
    <source>
        <dbReference type="ARBA" id="ARBA00022989"/>
    </source>
</evidence>
<accession>A0AA41QQC5</accession>
<protein>
    <submittedName>
        <fullName evidence="9">ABC transporter permease</fullName>
    </submittedName>
</protein>
<evidence type="ECO:0000256" key="6">
    <source>
        <dbReference type="ARBA" id="ARBA00023136"/>
    </source>
</evidence>
<comment type="caution">
    <text evidence="9">The sequence shown here is derived from an EMBL/GenBank/DDBJ whole genome shotgun (WGS) entry which is preliminary data.</text>
</comment>
<keyword evidence="4 7" id="KW-0812">Transmembrane</keyword>
<reference evidence="9" key="1">
    <citation type="submission" date="2022-03" db="EMBL/GenBank/DDBJ databases">
        <title>The complete genome sequence of a Methyloterrigena soli.</title>
        <authorList>
            <person name="Zi Z."/>
        </authorList>
    </citation>
    <scope>NUCLEOTIDE SEQUENCE</scope>
    <source>
        <strain evidence="9">M48</strain>
    </source>
</reference>
<dbReference type="PROSITE" id="PS50928">
    <property type="entry name" value="ABC_TM1"/>
    <property type="match status" value="1"/>
</dbReference>
<feature type="domain" description="ABC transmembrane type-1" evidence="8">
    <location>
        <begin position="57"/>
        <end position="241"/>
    </location>
</feature>
<evidence type="ECO:0000256" key="2">
    <source>
        <dbReference type="ARBA" id="ARBA00022448"/>
    </source>
</evidence>
<dbReference type="SUPFAM" id="SSF161098">
    <property type="entry name" value="MetI-like"/>
    <property type="match status" value="1"/>
</dbReference>
<gene>
    <name evidence="9" type="ORF">ML536_18105</name>
</gene>
<name>A0AA41QQC5_9HYPH</name>
<keyword evidence="2 7" id="KW-0813">Transport</keyword>
<feature type="transmembrane region" description="Helical" evidence="7">
    <location>
        <begin position="220"/>
        <end position="240"/>
    </location>
</feature>
<dbReference type="AlphaFoldDB" id="A0AA41QQC5"/>
<dbReference type="InterPro" id="IPR035906">
    <property type="entry name" value="MetI-like_sf"/>
</dbReference>
<keyword evidence="5 7" id="KW-1133">Transmembrane helix</keyword>
<dbReference type="GO" id="GO:0005886">
    <property type="term" value="C:plasma membrane"/>
    <property type="evidence" value="ECO:0007669"/>
    <property type="project" value="UniProtKB-SubCell"/>
</dbReference>
<evidence type="ECO:0000256" key="1">
    <source>
        <dbReference type="ARBA" id="ARBA00004651"/>
    </source>
</evidence>
<dbReference type="Proteomes" id="UP001156140">
    <property type="component" value="Unassembled WGS sequence"/>
</dbReference>
<dbReference type="PANTHER" id="PTHR30151">
    <property type="entry name" value="ALKANE SULFONATE ABC TRANSPORTER-RELATED, MEMBRANE SUBUNIT"/>
    <property type="match status" value="1"/>
</dbReference>
<evidence type="ECO:0000259" key="8">
    <source>
        <dbReference type="PROSITE" id="PS50928"/>
    </source>
</evidence>
<feature type="transmembrane region" description="Helical" evidence="7">
    <location>
        <begin position="95"/>
        <end position="117"/>
    </location>
</feature>
<evidence type="ECO:0000313" key="9">
    <source>
        <dbReference type="EMBL" id="MCI0128750.1"/>
    </source>
</evidence>
<dbReference type="CDD" id="cd06261">
    <property type="entry name" value="TM_PBP2"/>
    <property type="match status" value="1"/>
</dbReference>
<comment type="similarity">
    <text evidence="7">Belongs to the binding-protein-dependent transport system permease family.</text>
</comment>
<dbReference type="InterPro" id="IPR000515">
    <property type="entry name" value="MetI-like"/>
</dbReference>
<organism evidence="9 10">
    <name type="scientific">Paradevosia shaoguanensis</name>
    <dbReference type="NCBI Taxonomy" id="1335043"/>
    <lineage>
        <taxon>Bacteria</taxon>
        <taxon>Pseudomonadati</taxon>
        <taxon>Pseudomonadota</taxon>
        <taxon>Alphaproteobacteria</taxon>
        <taxon>Hyphomicrobiales</taxon>
        <taxon>Devosiaceae</taxon>
        <taxon>Paradevosia</taxon>
    </lineage>
</organism>
<dbReference type="EMBL" id="JALAZD010000003">
    <property type="protein sequence ID" value="MCI0128750.1"/>
    <property type="molecule type" value="Genomic_DNA"/>
</dbReference>
<proteinExistence type="inferred from homology"/>
<dbReference type="PANTHER" id="PTHR30151:SF20">
    <property type="entry name" value="ABC TRANSPORTER PERMEASE PROTEIN HI_0355-RELATED"/>
    <property type="match status" value="1"/>
</dbReference>